<evidence type="ECO:0000313" key="5">
    <source>
        <dbReference type="EMBL" id="MBD3919402.1"/>
    </source>
</evidence>
<dbReference type="Pfam" id="PF00753">
    <property type="entry name" value="Lactamase_B"/>
    <property type="match status" value="1"/>
</dbReference>
<accession>A0ABR8MWN4</accession>
<comment type="caution">
    <text evidence="5">The sequence shown here is derived from an EMBL/GenBank/DDBJ whole genome shotgun (WGS) entry which is preliminary data.</text>
</comment>
<evidence type="ECO:0000256" key="1">
    <source>
        <dbReference type="ARBA" id="ARBA00034221"/>
    </source>
</evidence>
<organism evidence="5 6">
    <name type="scientific">Paenibacillus terricola</name>
    <dbReference type="NCBI Taxonomy" id="2763503"/>
    <lineage>
        <taxon>Bacteria</taxon>
        <taxon>Bacillati</taxon>
        <taxon>Bacillota</taxon>
        <taxon>Bacilli</taxon>
        <taxon>Bacillales</taxon>
        <taxon>Paenibacillaceae</taxon>
        <taxon>Paenibacillus</taxon>
    </lineage>
</organism>
<dbReference type="SMART" id="SM00849">
    <property type="entry name" value="Lactamase_B"/>
    <property type="match status" value="1"/>
</dbReference>
<name>A0ABR8MWN4_9BACL</name>
<dbReference type="InterPro" id="IPR036866">
    <property type="entry name" value="RibonucZ/Hydroxyglut_hydro"/>
</dbReference>
<proteinExistence type="predicted"/>
<dbReference type="CDD" id="cd07721">
    <property type="entry name" value="yflN-like_MBL-fold"/>
    <property type="match status" value="1"/>
</dbReference>
<evidence type="ECO:0000259" key="4">
    <source>
        <dbReference type="SMART" id="SM00849"/>
    </source>
</evidence>
<dbReference type="InterPro" id="IPR001279">
    <property type="entry name" value="Metallo-B-lactamas"/>
</dbReference>
<feature type="domain" description="Metallo-beta-lactamase" evidence="4">
    <location>
        <begin position="17"/>
        <end position="214"/>
    </location>
</feature>
<comment type="catalytic activity">
    <reaction evidence="1">
        <text>3',5'-cyclic CMP + H2O = CMP + H(+)</text>
        <dbReference type="Rhea" id="RHEA:72675"/>
        <dbReference type="ChEBI" id="CHEBI:15377"/>
        <dbReference type="ChEBI" id="CHEBI:15378"/>
        <dbReference type="ChEBI" id="CHEBI:58003"/>
        <dbReference type="ChEBI" id="CHEBI:60377"/>
    </reaction>
    <physiologicalReaction direction="left-to-right" evidence="1">
        <dbReference type="Rhea" id="RHEA:72676"/>
    </physiologicalReaction>
</comment>
<keyword evidence="6" id="KW-1185">Reference proteome</keyword>
<evidence type="ECO:0000313" key="6">
    <source>
        <dbReference type="Proteomes" id="UP000609346"/>
    </source>
</evidence>
<sequence>MTIKRIVDHVYMVPVGKVNVYLIETEQGLVLIDTGYEGSAPAILQAIRSIGREPSDLKTILLTHAHPDHAGSVGALKREVPKVRIYASEQDLAIVTEGEKQRSIKPAPGLMNHILFRILIRGEGCVEPAPVDGLLRHNERMEHAGGLQAIFTPGHSYGHFVFLLPTHGGVLFAGDAAANVSGLNVSIGYEHLQQGLQTLIMLGQLEFEIACFGHGKPIMKQASSCFRSKWPGSD</sequence>
<dbReference type="EMBL" id="JACXZA010000002">
    <property type="protein sequence ID" value="MBD3919402.1"/>
    <property type="molecule type" value="Genomic_DNA"/>
</dbReference>
<dbReference type="PANTHER" id="PTHR42951">
    <property type="entry name" value="METALLO-BETA-LACTAMASE DOMAIN-CONTAINING"/>
    <property type="match status" value="1"/>
</dbReference>
<evidence type="ECO:0000256" key="2">
    <source>
        <dbReference type="ARBA" id="ARBA00034301"/>
    </source>
</evidence>
<protein>
    <submittedName>
        <fullName evidence="5">MBL fold metallo-hydrolase</fullName>
    </submittedName>
</protein>
<dbReference type="Gene3D" id="3.60.15.10">
    <property type="entry name" value="Ribonuclease Z/Hydroxyacylglutathione hydrolase-like"/>
    <property type="match status" value="1"/>
</dbReference>
<dbReference type="Proteomes" id="UP000609346">
    <property type="component" value="Unassembled WGS sequence"/>
</dbReference>
<dbReference type="PANTHER" id="PTHR42951:SF17">
    <property type="entry name" value="METALLO-BETA-LACTAMASE DOMAIN-CONTAINING PROTEIN"/>
    <property type="match status" value="1"/>
</dbReference>
<dbReference type="InterPro" id="IPR050855">
    <property type="entry name" value="NDM-1-like"/>
</dbReference>
<dbReference type="RefSeq" id="WP_191203649.1">
    <property type="nucleotide sequence ID" value="NZ_JACXZA010000002.1"/>
</dbReference>
<comment type="function">
    <text evidence="2">Counteracts the endogenous Pycsar antiviral defense system. Phosphodiesterase that enables metal-dependent hydrolysis of host cyclic nucleotide Pycsar defense signals such as cCMP and cUMP.</text>
</comment>
<evidence type="ECO:0000256" key="3">
    <source>
        <dbReference type="ARBA" id="ARBA00048505"/>
    </source>
</evidence>
<dbReference type="SUPFAM" id="SSF56281">
    <property type="entry name" value="Metallo-hydrolase/oxidoreductase"/>
    <property type="match status" value="1"/>
</dbReference>
<reference evidence="5 6" key="1">
    <citation type="submission" date="2020-09" db="EMBL/GenBank/DDBJ databases">
        <title>Paenibacillus sp. strain PR3 16S rRNA gene Genome sequencing and assembly.</title>
        <authorList>
            <person name="Kim J."/>
        </authorList>
    </citation>
    <scope>NUCLEOTIDE SEQUENCE [LARGE SCALE GENOMIC DNA]</scope>
    <source>
        <strain evidence="5 6">PR3</strain>
    </source>
</reference>
<comment type="catalytic activity">
    <reaction evidence="3">
        <text>3',5'-cyclic UMP + H2O = UMP + H(+)</text>
        <dbReference type="Rhea" id="RHEA:70575"/>
        <dbReference type="ChEBI" id="CHEBI:15377"/>
        <dbReference type="ChEBI" id="CHEBI:15378"/>
        <dbReference type="ChEBI" id="CHEBI:57865"/>
        <dbReference type="ChEBI" id="CHEBI:184387"/>
    </reaction>
    <physiologicalReaction direction="left-to-right" evidence="3">
        <dbReference type="Rhea" id="RHEA:70576"/>
    </physiologicalReaction>
</comment>
<gene>
    <name evidence="5" type="ORF">H8B09_11620</name>
</gene>